<dbReference type="RefSeq" id="WP_065857914.1">
    <property type="nucleotide sequence ID" value="NZ_LYPC01000028.1"/>
</dbReference>
<accession>A0A1C0ZSU0</accession>
<dbReference type="STRING" id="512399.A8709_05545"/>
<sequence length="61" mass="6597">MASESNLSQDTGNEGKDDYFMDIDRMINEGLGGGNVTIHNGLIDHSTTDTMDHPESVLDGQ</sequence>
<comment type="caution">
    <text evidence="1">The sequence shown here is derived from an EMBL/GenBank/DDBJ whole genome shotgun (WGS) entry which is preliminary data.</text>
</comment>
<gene>
    <name evidence="1" type="ORF">A8709_05545</name>
</gene>
<keyword evidence="2" id="KW-1185">Reference proteome</keyword>
<evidence type="ECO:0000313" key="2">
    <source>
        <dbReference type="Proteomes" id="UP000093309"/>
    </source>
</evidence>
<protein>
    <recommendedName>
        <fullName evidence="3">DUF4025 domain-containing protein</fullName>
    </recommendedName>
</protein>
<dbReference type="Proteomes" id="UP000093309">
    <property type="component" value="Unassembled WGS sequence"/>
</dbReference>
<organism evidence="1 2">
    <name type="scientific">Paenibacillus pectinilyticus</name>
    <dbReference type="NCBI Taxonomy" id="512399"/>
    <lineage>
        <taxon>Bacteria</taxon>
        <taxon>Bacillati</taxon>
        <taxon>Bacillota</taxon>
        <taxon>Bacilli</taxon>
        <taxon>Bacillales</taxon>
        <taxon>Paenibacillaceae</taxon>
        <taxon>Paenibacillus</taxon>
    </lineage>
</organism>
<dbReference type="AlphaFoldDB" id="A0A1C0ZSU0"/>
<dbReference type="EMBL" id="LYPC01000028">
    <property type="protein sequence ID" value="OCT11149.1"/>
    <property type="molecule type" value="Genomic_DNA"/>
</dbReference>
<evidence type="ECO:0008006" key="3">
    <source>
        <dbReference type="Google" id="ProtNLM"/>
    </source>
</evidence>
<proteinExistence type="predicted"/>
<evidence type="ECO:0000313" key="1">
    <source>
        <dbReference type="EMBL" id="OCT11149.1"/>
    </source>
</evidence>
<name>A0A1C0ZSU0_9BACL</name>
<dbReference type="OrthoDB" id="2454402at2"/>
<reference evidence="2" key="1">
    <citation type="submission" date="2016-05" db="EMBL/GenBank/DDBJ databases">
        <title>Paenibacillus oryzae. sp. nov., isolated from the rice root.</title>
        <authorList>
            <person name="Zhang J."/>
            <person name="Zhang X."/>
        </authorList>
    </citation>
    <scope>NUCLEOTIDE SEQUENCE [LARGE SCALE GENOMIC DNA]</scope>
    <source>
        <strain evidence="2">KCTC13222</strain>
    </source>
</reference>